<dbReference type="Pfam" id="PF18939">
    <property type="entry name" value="DUF5686"/>
    <property type="match status" value="1"/>
</dbReference>
<dbReference type="Proteomes" id="UP001242368">
    <property type="component" value="Unassembled WGS sequence"/>
</dbReference>
<accession>A0ABT8D1X6</accession>
<protein>
    <submittedName>
        <fullName evidence="1">Uncharacterized protein</fullName>
    </submittedName>
</protein>
<dbReference type="EMBL" id="JAUFQU010000024">
    <property type="protein sequence ID" value="MDN3709224.1"/>
    <property type="molecule type" value="Genomic_DNA"/>
</dbReference>
<comment type="caution">
    <text evidence="1">The sequence shown here is derived from an EMBL/GenBank/DDBJ whole genome shotgun (WGS) entry which is preliminary data.</text>
</comment>
<dbReference type="InterPro" id="IPR043741">
    <property type="entry name" value="DUF5686"/>
</dbReference>
<sequence length="117" mass="13970">MKSLLFNRVLTIALRILARKQTHTVDKTIEYRDYNENDKKLAESSTRAYQDSLDKVHNKFNLFKLVQGYKYRNSYNNRTYKYNGLLSFLPLMPFKVLMSLPDCLISKKTLPRKHFMK</sequence>
<dbReference type="RefSeq" id="WP_290364967.1">
    <property type="nucleotide sequence ID" value="NZ_JAUFQU010000024.1"/>
</dbReference>
<evidence type="ECO:0000313" key="1">
    <source>
        <dbReference type="EMBL" id="MDN3709224.1"/>
    </source>
</evidence>
<evidence type="ECO:0000313" key="2">
    <source>
        <dbReference type="Proteomes" id="UP001242368"/>
    </source>
</evidence>
<gene>
    <name evidence="1" type="ORF">QW060_19560</name>
</gene>
<proteinExistence type="predicted"/>
<name>A0ABT8D1X6_9FLAO</name>
<reference evidence="2" key="1">
    <citation type="journal article" date="2019" name="Int. J. Syst. Evol. Microbiol.">
        <title>The Global Catalogue of Microorganisms (GCM) 10K type strain sequencing project: providing services to taxonomists for standard genome sequencing and annotation.</title>
        <authorList>
            <consortium name="The Broad Institute Genomics Platform"/>
            <consortium name="The Broad Institute Genome Sequencing Center for Infectious Disease"/>
            <person name="Wu L."/>
            <person name="Ma J."/>
        </authorList>
    </citation>
    <scope>NUCLEOTIDE SEQUENCE [LARGE SCALE GENOMIC DNA]</scope>
    <source>
        <strain evidence="2">CECT 7184</strain>
    </source>
</reference>
<keyword evidence="2" id="KW-1185">Reference proteome</keyword>
<organism evidence="1 2">
    <name type="scientific">Paenimyroides ceti</name>
    <dbReference type="NCBI Taxonomy" id="395087"/>
    <lineage>
        <taxon>Bacteria</taxon>
        <taxon>Pseudomonadati</taxon>
        <taxon>Bacteroidota</taxon>
        <taxon>Flavobacteriia</taxon>
        <taxon>Flavobacteriales</taxon>
        <taxon>Flavobacteriaceae</taxon>
        <taxon>Paenimyroides</taxon>
    </lineage>
</organism>